<dbReference type="OMA" id="TFALICH"/>
<dbReference type="InterPro" id="IPR011701">
    <property type="entry name" value="MFS"/>
</dbReference>
<evidence type="ECO:0000256" key="4">
    <source>
        <dbReference type="ARBA" id="ARBA00023136"/>
    </source>
</evidence>
<evidence type="ECO:0000256" key="5">
    <source>
        <dbReference type="SAM" id="Phobius"/>
    </source>
</evidence>
<gene>
    <name evidence="6" type="ORF">HYPSUDRAFT_39082</name>
</gene>
<feature type="transmembrane region" description="Helical" evidence="5">
    <location>
        <begin position="522"/>
        <end position="542"/>
    </location>
</feature>
<name>A0A0D2LAR0_HYPSF</name>
<dbReference type="Gene3D" id="1.20.1250.20">
    <property type="entry name" value="MFS general substrate transporter like domains"/>
    <property type="match status" value="1"/>
</dbReference>
<dbReference type="AlphaFoldDB" id="A0A0D2LAR0"/>
<feature type="transmembrane region" description="Helical" evidence="5">
    <location>
        <begin position="248"/>
        <end position="272"/>
    </location>
</feature>
<feature type="transmembrane region" description="Helical" evidence="5">
    <location>
        <begin position="189"/>
        <end position="208"/>
    </location>
</feature>
<evidence type="ECO:0000256" key="1">
    <source>
        <dbReference type="ARBA" id="ARBA00004141"/>
    </source>
</evidence>
<protein>
    <recommendedName>
        <fullName evidence="8">Major facilitator superfamily (MFS) profile domain-containing protein</fullName>
    </recommendedName>
</protein>
<dbReference type="InterPro" id="IPR036259">
    <property type="entry name" value="MFS_trans_sf"/>
</dbReference>
<evidence type="ECO:0000313" key="7">
    <source>
        <dbReference type="Proteomes" id="UP000054270"/>
    </source>
</evidence>
<organism evidence="6 7">
    <name type="scientific">Hypholoma sublateritium (strain FD-334 SS-4)</name>
    <dbReference type="NCBI Taxonomy" id="945553"/>
    <lineage>
        <taxon>Eukaryota</taxon>
        <taxon>Fungi</taxon>
        <taxon>Dikarya</taxon>
        <taxon>Basidiomycota</taxon>
        <taxon>Agaricomycotina</taxon>
        <taxon>Agaricomycetes</taxon>
        <taxon>Agaricomycetidae</taxon>
        <taxon>Agaricales</taxon>
        <taxon>Agaricineae</taxon>
        <taxon>Strophariaceae</taxon>
        <taxon>Hypholoma</taxon>
    </lineage>
</organism>
<sequence>MPSAEHLSASPASAVARAHSYVDDPESLILPDGPVSEETTELLSEFVHPHQHAAEETLVGSSDDDDNEPDAKHRRPWWKRPSPWWLIASMPFTAIAMSSTIAPRIEIYTMLVCSVYKPDIFKQNYPGVDVGRLDLSAPNLNLAAVAPSPTLIPIYLPELISEPPKGSNESALPNQCASDPVVQAEVARLTAVITTTMGILSCITTGWWGSFSDRHGRTRVMGISILGLLANDFVFIAVTTFWKHLPGGYWLLVVGPFAEGVLGGFATGVAAIHGYMADTTNEGRRSQMFSTNLGLMFTGMALGPTLGSLLIHFTGKTISVFYLATLVHLIFTGFVWTILPESLSEKRRGESKAKYTAEMAEIAAEREHNPAIGLLVKSRRLFAFLSPLTIFMPVVEKTSGTNPLKAPKKDWNLTIIALGYASTITLMGSYGVKFQYAASTFKWNSEIIGYWLSLIGAARAIFLTAVLPLAIKLFKPKPMIIEVPRAPTETTPLVGSSSDSASGSTTARMTTKKEVHSPTFDLNLARVSLFLDLLSFLGMGLATRSGLFTLFGVLGAFGAGFAPAVQSVALALYSRRGGTEIGRLFGALSVLQALCSQIFGPTLYGLVYMKTVARYPATIFFVSSGSVAISLVLFGFVRLPAIGAARLADVGDAEEPEGTTLGAGAGGANGALRERVRTRDDTLVDAGEDVRVGASYGATRPSSVHSVHH</sequence>
<accession>A0A0D2LAR0</accession>
<evidence type="ECO:0000256" key="3">
    <source>
        <dbReference type="ARBA" id="ARBA00022989"/>
    </source>
</evidence>
<feature type="transmembrane region" description="Helical" evidence="5">
    <location>
        <begin position="585"/>
        <end position="609"/>
    </location>
</feature>
<dbReference type="Proteomes" id="UP000054270">
    <property type="component" value="Unassembled WGS sequence"/>
</dbReference>
<proteinExistence type="predicted"/>
<feature type="transmembrane region" description="Helical" evidence="5">
    <location>
        <begin position="220"/>
        <end position="242"/>
    </location>
</feature>
<feature type="transmembrane region" description="Helical" evidence="5">
    <location>
        <begin position="548"/>
        <end position="573"/>
    </location>
</feature>
<dbReference type="PANTHER" id="PTHR23507">
    <property type="entry name" value="ZGC:174356"/>
    <property type="match status" value="1"/>
</dbReference>
<feature type="transmembrane region" description="Helical" evidence="5">
    <location>
        <begin position="319"/>
        <end position="339"/>
    </location>
</feature>
<dbReference type="Pfam" id="PF07690">
    <property type="entry name" value="MFS_1"/>
    <property type="match status" value="1"/>
</dbReference>
<dbReference type="EMBL" id="KN817538">
    <property type="protein sequence ID" value="KJA24312.1"/>
    <property type="molecule type" value="Genomic_DNA"/>
</dbReference>
<feature type="transmembrane region" description="Helical" evidence="5">
    <location>
        <begin position="411"/>
        <end position="430"/>
    </location>
</feature>
<dbReference type="GO" id="GO:0016020">
    <property type="term" value="C:membrane"/>
    <property type="evidence" value="ECO:0007669"/>
    <property type="project" value="UniProtKB-SubCell"/>
</dbReference>
<evidence type="ECO:0000256" key="2">
    <source>
        <dbReference type="ARBA" id="ARBA00022692"/>
    </source>
</evidence>
<comment type="subcellular location">
    <subcellularLocation>
        <location evidence="1">Membrane</location>
        <topology evidence="1">Multi-pass membrane protein</topology>
    </subcellularLocation>
</comment>
<reference evidence="7" key="1">
    <citation type="submission" date="2014-04" db="EMBL/GenBank/DDBJ databases">
        <title>Evolutionary Origins and Diversification of the Mycorrhizal Mutualists.</title>
        <authorList>
            <consortium name="DOE Joint Genome Institute"/>
            <consortium name="Mycorrhizal Genomics Consortium"/>
            <person name="Kohler A."/>
            <person name="Kuo A."/>
            <person name="Nagy L.G."/>
            <person name="Floudas D."/>
            <person name="Copeland A."/>
            <person name="Barry K.W."/>
            <person name="Cichocki N."/>
            <person name="Veneault-Fourrey C."/>
            <person name="LaButti K."/>
            <person name="Lindquist E.A."/>
            <person name="Lipzen A."/>
            <person name="Lundell T."/>
            <person name="Morin E."/>
            <person name="Murat C."/>
            <person name="Riley R."/>
            <person name="Ohm R."/>
            <person name="Sun H."/>
            <person name="Tunlid A."/>
            <person name="Henrissat B."/>
            <person name="Grigoriev I.V."/>
            <person name="Hibbett D.S."/>
            <person name="Martin F."/>
        </authorList>
    </citation>
    <scope>NUCLEOTIDE SEQUENCE [LARGE SCALE GENOMIC DNA]</scope>
    <source>
        <strain evidence="7">FD-334 SS-4</strain>
    </source>
</reference>
<keyword evidence="7" id="KW-1185">Reference proteome</keyword>
<keyword evidence="4 5" id="KW-0472">Membrane</keyword>
<keyword evidence="3 5" id="KW-1133">Transmembrane helix</keyword>
<dbReference type="SUPFAM" id="SSF103473">
    <property type="entry name" value="MFS general substrate transporter"/>
    <property type="match status" value="1"/>
</dbReference>
<dbReference type="GO" id="GO:0022857">
    <property type="term" value="F:transmembrane transporter activity"/>
    <property type="evidence" value="ECO:0007669"/>
    <property type="project" value="InterPro"/>
</dbReference>
<evidence type="ECO:0000313" key="6">
    <source>
        <dbReference type="EMBL" id="KJA24312.1"/>
    </source>
</evidence>
<evidence type="ECO:0008006" key="8">
    <source>
        <dbReference type="Google" id="ProtNLM"/>
    </source>
</evidence>
<dbReference type="PANTHER" id="PTHR23507:SF1">
    <property type="entry name" value="FI18259P1-RELATED"/>
    <property type="match status" value="1"/>
</dbReference>
<feature type="transmembrane region" description="Helical" evidence="5">
    <location>
        <begin position="293"/>
        <end position="313"/>
    </location>
</feature>
<keyword evidence="2 5" id="KW-0812">Transmembrane</keyword>
<dbReference type="OrthoDB" id="3026777at2759"/>
<feature type="transmembrane region" description="Helical" evidence="5">
    <location>
        <begin position="450"/>
        <end position="471"/>
    </location>
</feature>
<feature type="transmembrane region" description="Helical" evidence="5">
    <location>
        <begin position="615"/>
        <end position="637"/>
    </location>
</feature>